<dbReference type="RefSeq" id="XP_037221769.1">
    <property type="nucleotide sequence ID" value="XM_037361477.1"/>
</dbReference>
<dbReference type="GeneID" id="59343993"/>
<evidence type="ECO:0000259" key="2">
    <source>
        <dbReference type="Pfam" id="PF08914"/>
    </source>
</evidence>
<keyword evidence="4" id="KW-1185">Reference proteome</keyword>
<proteinExistence type="predicted"/>
<feature type="region of interest" description="Disordered" evidence="1">
    <location>
        <begin position="276"/>
        <end position="377"/>
    </location>
</feature>
<evidence type="ECO:0000256" key="1">
    <source>
        <dbReference type="SAM" id="MobiDB-lite"/>
    </source>
</evidence>
<protein>
    <submittedName>
        <fullName evidence="3">Myb-DNA-bind-2 domain-containing protein</fullName>
    </submittedName>
</protein>
<comment type="caution">
    <text evidence="3">The sequence shown here is derived from an EMBL/GenBank/DDBJ whole genome shotgun (WGS) entry which is preliminary data.</text>
</comment>
<dbReference type="CDD" id="cd11655">
    <property type="entry name" value="rap1_myb-like"/>
    <property type="match status" value="1"/>
</dbReference>
<evidence type="ECO:0000313" key="4">
    <source>
        <dbReference type="Proteomes" id="UP000636479"/>
    </source>
</evidence>
<feature type="region of interest" description="Disordered" evidence="1">
    <location>
        <begin position="651"/>
        <end position="774"/>
    </location>
</feature>
<sequence length="937" mass="104919">MPPFQDSNGLAIKFFIQKDLSQDLQAELCETITALGGRVEAKVPRQGYILVNPNTPEEERLRLCWTSADRPERYFVPYTFVEACKISGMLLKQLFIENNAPIPMHIHSSIANINARSALSARIRHSGGDPTASIATARVILADPHTEVFHHLVQTYQSDPNKYIESYLWIKKCIERGIMTYTPVVYKNPGGRRPGEDRTLFTEEDEHNLCVYIAAKIPFKETGGRTGNRIYTQLCDMKDDPEYAWVQRHTWQSWRERYKKNSERLDKLIATIVAQTNPAHGEKGQYGYVRQPEEKPKKSRRRPAKESPPTDDEQSDTGRSPVAGPSKRPEKNVDEDDESEWAVRVGTSPPPAWAGEKRKANGNDETLPAKRSKSNVRIDEEIANIAREYMFTTEEPSSQSPHAAFDAISLTSPNQHSDPAFSTNPYENYLQVNSARRYNAAMPAQEEETTPTQSRSSFQMSSQLSSSTGSILTTPSSSSSYLPMAQSHSFQPPSSPPPDYEPDPSPSSLRPIPSRIESAPEFRHVDPPGLGPRSQTVPPPRKAPPSSNLDRIDELDESNPLGVALHHEGPFQAVTSMLRTPAMAERPERPIKPPKHGHVGHRGISPGDVLPPNFFLHYQQQTPSQRMGQPYQAQHLVSQVNIRPQALPPWPISPIYHDTQYDPVEQPSEDEDLPSSGHYPQPSQDFDAAYGGIVDESIPPSSSIAGPSTQAPINRHHFYGPPNLLSPDPRILRAHDPNVPKSTHQHGHSLPAEYLPPPPPQEYDNGRLNRPASYQPPRQAQAVNFDPHHRASLPPPRSIVDRPETVSVAPSIATSAARRGPLPQHVPRHLVMPTPLQQTNQLPQARQQARFEPASQTQPTRAQNIQMVQDPNGGRHLLRKRSTIQQPVNVMPPKARPRPTSYMEPPPTIPMAPITRPPEQQDKKRPKRLLSKRRTDL</sequence>
<feature type="compositionally biased region" description="Pro residues" evidence="1">
    <location>
        <begin position="493"/>
        <end position="505"/>
    </location>
</feature>
<feature type="compositionally biased region" description="Low complexity" evidence="1">
    <location>
        <begin position="506"/>
        <end position="517"/>
    </location>
</feature>
<gene>
    <name evidence="3" type="ORF">MIND_00466700</name>
</gene>
<dbReference type="SUPFAM" id="SSF46689">
    <property type="entry name" value="Homeodomain-like"/>
    <property type="match status" value="1"/>
</dbReference>
<feature type="compositionally biased region" description="Low complexity" evidence="1">
    <location>
        <begin position="453"/>
        <end position="482"/>
    </location>
</feature>
<dbReference type="Pfam" id="PF08914">
    <property type="entry name" value="Myb_Rap1"/>
    <property type="match status" value="1"/>
</dbReference>
<dbReference type="Proteomes" id="UP000636479">
    <property type="component" value="Unassembled WGS sequence"/>
</dbReference>
<dbReference type="OrthoDB" id="435460at2759"/>
<feature type="region of interest" description="Disordered" evidence="1">
    <location>
        <begin position="881"/>
        <end position="937"/>
    </location>
</feature>
<dbReference type="AlphaFoldDB" id="A0A8H6SX49"/>
<reference evidence="3" key="1">
    <citation type="submission" date="2020-05" db="EMBL/GenBank/DDBJ databases">
        <title>Mycena genomes resolve the evolution of fungal bioluminescence.</title>
        <authorList>
            <person name="Tsai I.J."/>
        </authorList>
    </citation>
    <scope>NUCLEOTIDE SEQUENCE</scope>
    <source>
        <strain evidence="3">171206Taipei</strain>
    </source>
</reference>
<organism evidence="3 4">
    <name type="scientific">Mycena indigotica</name>
    <dbReference type="NCBI Taxonomy" id="2126181"/>
    <lineage>
        <taxon>Eukaryota</taxon>
        <taxon>Fungi</taxon>
        <taxon>Dikarya</taxon>
        <taxon>Basidiomycota</taxon>
        <taxon>Agaricomycotina</taxon>
        <taxon>Agaricomycetes</taxon>
        <taxon>Agaricomycetidae</taxon>
        <taxon>Agaricales</taxon>
        <taxon>Marasmiineae</taxon>
        <taxon>Mycenaceae</taxon>
        <taxon>Mycena</taxon>
    </lineage>
</organism>
<evidence type="ECO:0000313" key="3">
    <source>
        <dbReference type="EMBL" id="KAF7306750.1"/>
    </source>
</evidence>
<dbReference type="InterPro" id="IPR009057">
    <property type="entry name" value="Homeodomain-like_sf"/>
</dbReference>
<dbReference type="Gene3D" id="1.10.10.60">
    <property type="entry name" value="Homeodomain-like"/>
    <property type="match status" value="1"/>
</dbReference>
<name>A0A8H6SX49_9AGAR</name>
<dbReference type="InterPro" id="IPR015010">
    <property type="entry name" value="TERF2IP_Myb"/>
</dbReference>
<feature type="region of interest" description="Disordered" evidence="1">
    <location>
        <begin position="393"/>
        <end position="561"/>
    </location>
</feature>
<feature type="compositionally biased region" description="Basic residues" evidence="1">
    <location>
        <begin position="924"/>
        <end position="937"/>
    </location>
</feature>
<accession>A0A8H6SX49</accession>
<feature type="compositionally biased region" description="Polar residues" evidence="1">
    <location>
        <begin position="409"/>
        <end position="436"/>
    </location>
</feature>
<feature type="domain" description="TERF2-interacting telomeric protein 1 Myb" evidence="2">
    <location>
        <begin position="201"/>
        <end position="261"/>
    </location>
</feature>
<dbReference type="EMBL" id="JACAZF010000004">
    <property type="protein sequence ID" value="KAF7306750.1"/>
    <property type="molecule type" value="Genomic_DNA"/>
</dbReference>